<dbReference type="AlphaFoldDB" id="A0A8J5V375"/>
<reference evidence="2" key="1">
    <citation type="journal article" date="2021" name="bioRxiv">
        <title>Whole Genome Assembly and Annotation of Northern Wild Rice, Zizania palustris L., Supports a Whole Genome Duplication in the Zizania Genus.</title>
        <authorList>
            <person name="Haas M."/>
            <person name="Kono T."/>
            <person name="Macchietto M."/>
            <person name="Millas R."/>
            <person name="McGilp L."/>
            <person name="Shao M."/>
            <person name="Duquette J."/>
            <person name="Hirsch C.N."/>
            <person name="Kimball J."/>
        </authorList>
    </citation>
    <scope>NUCLEOTIDE SEQUENCE</scope>
    <source>
        <tissue evidence="2">Fresh leaf tissue</tissue>
    </source>
</reference>
<protein>
    <submittedName>
        <fullName evidence="2">Uncharacterized protein</fullName>
    </submittedName>
</protein>
<keyword evidence="3" id="KW-1185">Reference proteome</keyword>
<dbReference type="Proteomes" id="UP000729402">
    <property type="component" value="Unassembled WGS sequence"/>
</dbReference>
<name>A0A8J5V375_ZIZPA</name>
<dbReference type="EMBL" id="JAAALK010000287">
    <property type="protein sequence ID" value="KAG8056342.1"/>
    <property type="molecule type" value="Genomic_DNA"/>
</dbReference>
<reference evidence="2" key="2">
    <citation type="submission" date="2021-02" db="EMBL/GenBank/DDBJ databases">
        <authorList>
            <person name="Kimball J.A."/>
            <person name="Haas M.W."/>
            <person name="Macchietto M."/>
            <person name="Kono T."/>
            <person name="Duquette J."/>
            <person name="Shao M."/>
        </authorList>
    </citation>
    <scope>NUCLEOTIDE SEQUENCE</scope>
    <source>
        <tissue evidence="2">Fresh leaf tissue</tissue>
    </source>
</reference>
<gene>
    <name evidence="2" type="ORF">GUJ93_ZPchr0002g22993</name>
</gene>
<evidence type="ECO:0000256" key="1">
    <source>
        <dbReference type="SAM" id="MobiDB-lite"/>
    </source>
</evidence>
<comment type="caution">
    <text evidence="2">The sequence shown here is derived from an EMBL/GenBank/DDBJ whole genome shotgun (WGS) entry which is preliminary data.</text>
</comment>
<evidence type="ECO:0000313" key="2">
    <source>
        <dbReference type="EMBL" id="KAG8056342.1"/>
    </source>
</evidence>
<sequence>MLWQPRFKGFGSRRRRLRGVGSRLLRQKGIGSRMQPRPRSFGSIRQPSKRSEPLGHRLKLIQVVVKMMDTTTAKYEEVPRWVATFGILHHLEDVGSVVLLVAEVAPVTFGGERLQALSPAVVATWKVF</sequence>
<proteinExistence type="predicted"/>
<feature type="region of interest" description="Disordered" evidence="1">
    <location>
        <begin position="28"/>
        <end position="52"/>
    </location>
</feature>
<organism evidence="2 3">
    <name type="scientific">Zizania palustris</name>
    <name type="common">Northern wild rice</name>
    <dbReference type="NCBI Taxonomy" id="103762"/>
    <lineage>
        <taxon>Eukaryota</taxon>
        <taxon>Viridiplantae</taxon>
        <taxon>Streptophyta</taxon>
        <taxon>Embryophyta</taxon>
        <taxon>Tracheophyta</taxon>
        <taxon>Spermatophyta</taxon>
        <taxon>Magnoliopsida</taxon>
        <taxon>Liliopsida</taxon>
        <taxon>Poales</taxon>
        <taxon>Poaceae</taxon>
        <taxon>BOP clade</taxon>
        <taxon>Oryzoideae</taxon>
        <taxon>Oryzeae</taxon>
        <taxon>Zizaniinae</taxon>
        <taxon>Zizania</taxon>
    </lineage>
</organism>
<evidence type="ECO:0000313" key="3">
    <source>
        <dbReference type="Proteomes" id="UP000729402"/>
    </source>
</evidence>
<accession>A0A8J5V375</accession>